<feature type="region of interest" description="Disordered" evidence="1">
    <location>
        <begin position="267"/>
        <end position="353"/>
    </location>
</feature>
<organism evidence="2 3">
    <name type="scientific">Ustilago bromivora</name>
    <dbReference type="NCBI Taxonomy" id="307758"/>
    <lineage>
        <taxon>Eukaryota</taxon>
        <taxon>Fungi</taxon>
        <taxon>Dikarya</taxon>
        <taxon>Basidiomycota</taxon>
        <taxon>Ustilaginomycotina</taxon>
        <taxon>Ustilaginomycetes</taxon>
        <taxon>Ustilaginales</taxon>
        <taxon>Ustilaginaceae</taxon>
        <taxon>Ustilago</taxon>
    </lineage>
</organism>
<keyword evidence="3" id="KW-1185">Reference proteome</keyword>
<dbReference type="Proteomes" id="UP000658997">
    <property type="component" value="Unassembled WGS sequence"/>
</dbReference>
<sequence>MTFFVGASLYPKVQKDRLHSESPEPEISDPTPPTFYPTFHADTGRPSPPEPTNMVVAMHRNDTAHDKGRFDLLSPPSSAPTSGDSARSPKRPYRRMTQAEQDTIIALGMNGKKAPEIALASSDGPFHDASSNTGTGTIDLLFGDESDFGEDRKRSPAPSFDSDDDIEVVDVVRRGSPPPPSAFEDTKPKFEDTKPKFEDTKPARGRGAPRGPTQRLTEAMQAQIVSLREAGWTNKAIGEHIDRSPNTVKSFLRSRKKRIEALISDLPGSRPIKGLPAAGRSRVAKQEDVKPNVRLSVPTPRARATTKRARDTGAAFGFGQEDLLDVKPGKRPKKEEPFYVSKGTTGRESITSS</sequence>
<accession>A0A8H8TPQ5</accession>
<reference evidence="2" key="1">
    <citation type="submission" date="2018-08" db="EMBL/GenBank/DDBJ databases">
        <authorList>
            <person name="Guldener U."/>
        </authorList>
    </citation>
    <scope>NUCLEOTIDE SEQUENCE</scope>
    <source>
        <strain evidence="2">UB2</strain>
    </source>
</reference>
<evidence type="ECO:0000256" key="1">
    <source>
        <dbReference type="SAM" id="MobiDB-lite"/>
    </source>
</evidence>
<gene>
    <name evidence="2" type="ORF">UBRO2_01036</name>
</gene>
<dbReference type="AlphaFoldDB" id="A0A8H8TPQ5"/>
<feature type="compositionally biased region" description="Basic and acidic residues" evidence="1">
    <location>
        <begin position="324"/>
        <end position="337"/>
    </location>
</feature>
<feature type="region of interest" description="Disordered" evidence="1">
    <location>
        <begin position="119"/>
        <end position="215"/>
    </location>
</feature>
<feature type="compositionally biased region" description="Basic and acidic residues" evidence="1">
    <location>
        <begin position="184"/>
        <end position="202"/>
    </location>
</feature>
<feature type="compositionally biased region" description="Basic and acidic residues" evidence="1">
    <location>
        <begin position="59"/>
        <end position="70"/>
    </location>
</feature>
<dbReference type="EMBL" id="ULHB01000012">
    <property type="protein sequence ID" value="SYW75881.1"/>
    <property type="molecule type" value="Genomic_DNA"/>
</dbReference>
<feature type="compositionally biased region" description="Polar residues" evidence="1">
    <location>
        <begin position="342"/>
        <end position="353"/>
    </location>
</feature>
<evidence type="ECO:0000313" key="2">
    <source>
        <dbReference type="EMBL" id="SYW75881.1"/>
    </source>
</evidence>
<feature type="compositionally biased region" description="Basic and acidic residues" evidence="1">
    <location>
        <begin position="13"/>
        <end position="22"/>
    </location>
</feature>
<name>A0A8H8TPQ5_9BASI</name>
<dbReference type="Gene3D" id="1.10.10.60">
    <property type="entry name" value="Homeodomain-like"/>
    <property type="match status" value="1"/>
</dbReference>
<feature type="region of interest" description="Disordered" evidence="1">
    <location>
        <begin position="1"/>
        <end position="97"/>
    </location>
</feature>
<evidence type="ECO:0000313" key="3">
    <source>
        <dbReference type="Proteomes" id="UP000658997"/>
    </source>
</evidence>
<proteinExistence type="predicted"/>
<feature type="compositionally biased region" description="Polar residues" evidence="1">
    <location>
        <begin position="75"/>
        <end position="85"/>
    </location>
</feature>
<protein>
    <submittedName>
        <fullName evidence="2">Uncharacterized protein</fullName>
    </submittedName>
</protein>
<comment type="caution">
    <text evidence="2">The sequence shown here is derived from an EMBL/GenBank/DDBJ whole genome shotgun (WGS) entry which is preliminary data.</text>
</comment>